<dbReference type="EMBL" id="CP092865">
    <property type="protein sequence ID" value="UYV64503.1"/>
    <property type="molecule type" value="Genomic_DNA"/>
</dbReference>
<evidence type="ECO:0000313" key="1">
    <source>
        <dbReference type="EMBL" id="UYV64503.1"/>
    </source>
</evidence>
<proteinExistence type="predicted"/>
<protein>
    <submittedName>
        <fullName evidence="1">Uncharacterized protein</fullName>
    </submittedName>
</protein>
<organism evidence="1 2">
    <name type="scientific">Cordylochernes scorpioides</name>
    <dbReference type="NCBI Taxonomy" id="51811"/>
    <lineage>
        <taxon>Eukaryota</taxon>
        <taxon>Metazoa</taxon>
        <taxon>Ecdysozoa</taxon>
        <taxon>Arthropoda</taxon>
        <taxon>Chelicerata</taxon>
        <taxon>Arachnida</taxon>
        <taxon>Pseudoscorpiones</taxon>
        <taxon>Cheliferoidea</taxon>
        <taxon>Chernetidae</taxon>
        <taxon>Cordylochernes</taxon>
    </lineage>
</organism>
<evidence type="ECO:0000313" key="2">
    <source>
        <dbReference type="Proteomes" id="UP001235939"/>
    </source>
</evidence>
<gene>
    <name evidence="1" type="ORF">LAZ67_3001009</name>
</gene>
<name>A0ABY6K6V5_9ARAC</name>
<accession>A0ABY6K6V5</accession>
<keyword evidence="2" id="KW-1185">Reference proteome</keyword>
<reference evidence="1 2" key="1">
    <citation type="submission" date="2022-01" db="EMBL/GenBank/DDBJ databases">
        <title>A chromosomal length assembly of Cordylochernes scorpioides.</title>
        <authorList>
            <person name="Zeh D."/>
            <person name="Zeh J."/>
        </authorList>
    </citation>
    <scope>NUCLEOTIDE SEQUENCE [LARGE SCALE GENOMIC DNA]</scope>
    <source>
        <strain evidence="1">IN4F17</strain>
        <tissue evidence="1">Whole Body</tissue>
    </source>
</reference>
<sequence>MDSGRRAGLFPRWDPSIAKMMGKVAASDRQYFVDYNRKAETMDPNRDRLNDLRNNQRERERLQCWPVGLLDWSVHPRAHRWWTVLVTVGHRRNNMFPYSTEVSPMENNQLYRFTTGRKHILHAAQNPTAFRSDACPASTESTLHRVAYH</sequence>
<dbReference type="Proteomes" id="UP001235939">
    <property type="component" value="Chromosome 03"/>
</dbReference>